<dbReference type="SUPFAM" id="SSF55729">
    <property type="entry name" value="Acyl-CoA N-acyltransferases (Nat)"/>
    <property type="match status" value="1"/>
</dbReference>
<dbReference type="OrthoDB" id="9795206at2"/>
<dbReference type="PANTHER" id="PTHR31438">
    <property type="entry name" value="LYSINE N-ACYLTRANSFERASE C17G9.06C-RELATED"/>
    <property type="match status" value="1"/>
</dbReference>
<keyword evidence="1" id="KW-0046">Antibiotic resistance</keyword>
<evidence type="ECO:0000313" key="4">
    <source>
        <dbReference type="Proteomes" id="UP000239863"/>
    </source>
</evidence>
<accession>A0A2S6FXU5</accession>
<sequence>MIFCKTGELIIRSLEHTDKKFLVKWLSDSKVLEYYEGRDNIYDENMVEKKFYTSSKKTRCIIEYLDEPIGYIQFYRIGEEQYEEYGYTDIHSIIYGTDQFIGEIKYWEQGIGTMLMKEIIRFLVTEMDVQKIVLDPQSRNKRAIACYEKSGFKKIKILANHELHEGDLQDCWLMQYNNLIQEVK</sequence>
<dbReference type="RefSeq" id="WP_104409770.1">
    <property type="nucleotide sequence ID" value="NZ_PTIS01000007.1"/>
</dbReference>
<dbReference type="GO" id="GO:0016410">
    <property type="term" value="F:N-acyltransferase activity"/>
    <property type="evidence" value="ECO:0007669"/>
    <property type="project" value="TreeGrafter"/>
</dbReference>
<dbReference type="InterPro" id="IPR000182">
    <property type="entry name" value="GNAT_dom"/>
</dbReference>
<evidence type="ECO:0000259" key="2">
    <source>
        <dbReference type="PROSITE" id="PS51186"/>
    </source>
</evidence>
<dbReference type="PANTHER" id="PTHR31438:SF1">
    <property type="entry name" value="LYSINE N-ACYLTRANSFERASE C17G9.06C-RELATED"/>
    <property type="match status" value="1"/>
</dbReference>
<dbReference type="EMBL" id="PTIS01000007">
    <property type="protein sequence ID" value="PPK48380.1"/>
    <property type="molecule type" value="Genomic_DNA"/>
</dbReference>
<name>A0A2S6FXU5_9CLOT</name>
<evidence type="ECO:0000256" key="1">
    <source>
        <dbReference type="ARBA" id="ARBA00023251"/>
    </source>
</evidence>
<dbReference type="Pfam" id="PF13523">
    <property type="entry name" value="Acetyltransf_8"/>
    <property type="match status" value="1"/>
</dbReference>
<keyword evidence="3" id="KW-0808">Transferase</keyword>
<dbReference type="Gene3D" id="3.40.630.30">
    <property type="match status" value="1"/>
</dbReference>
<comment type="caution">
    <text evidence="3">The sequence shown here is derived from an EMBL/GenBank/DDBJ whole genome shotgun (WGS) entry which is preliminary data.</text>
</comment>
<dbReference type="GO" id="GO:0046677">
    <property type="term" value="P:response to antibiotic"/>
    <property type="evidence" value="ECO:0007669"/>
    <property type="project" value="UniProtKB-KW"/>
</dbReference>
<dbReference type="AlphaFoldDB" id="A0A2S6FXU5"/>
<dbReference type="Proteomes" id="UP000239863">
    <property type="component" value="Unassembled WGS sequence"/>
</dbReference>
<evidence type="ECO:0000313" key="3">
    <source>
        <dbReference type="EMBL" id="PPK48380.1"/>
    </source>
</evidence>
<dbReference type="InterPro" id="IPR016181">
    <property type="entry name" value="Acyl_CoA_acyltransferase"/>
</dbReference>
<feature type="domain" description="N-acetyltransferase" evidence="2">
    <location>
        <begin position="9"/>
        <end position="178"/>
    </location>
</feature>
<dbReference type="PROSITE" id="PS51186">
    <property type="entry name" value="GNAT"/>
    <property type="match status" value="1"/>
</dbReference>
<proteinExistence type="predicted"/>
<gene>
    <name evidence="3" type="ORF">BD821_10717</name>
</gene>
<organism evidence="3 4">
    <name type="scientific">Clostridium algidicarnis DSM 15099</name>
    <dbReference type="NCBI Taxonomy" id="1121295"/>
    <lineage>
        <taxon>Bacteria</taxon>
        <taxon>Bacillati</taxon>
        <taxon>Bacillota</taxon>
        <taxon>Clostridia</taxon>
        <taxon>Eubacteriales</taxon>
        <taxon>Clostridiaceae</taxon>
        <taxon>Clostridium</taxon>
    </lineage>
</organism>
<protein>
    <submittedName>
        <fullName evidence="3">Aminoglycoside 6'-N-acetyltransferase</fullName>
    </submittedName>
</protein>
<dbReference type="CDD" id="cd04301">
    <property type="entry name" value="NAT_SF"/>
    <property type="match status" value="1"/>
</dbReference>
<reference evidence="3 4" key="1">
    <citation type="submission" date="2018-02" db="EMBL/GenBank/DDBJ databases">
        <title>Genomic Encyclopedia of Archaeal and Bacterial Type Strains, Phase II (KMG-II): from individual species to whole genera.</title>
        <authorList>
            <person name="Goeker M."/>
        </authorList>
    </citation>
    <scope>NUCLEOTIDE SEQUENCE [LARGE SCALE GENOMIC DNA]</scope>
    <source>
        <strain evidence="3 4">DSM 15099</strain>
    </source>
</reference>